<dbReference type="GO" id="GO:0033554">
    <property type="term" value="P:cellular response to stress"/>
    <property type="evidence" value="ECO:0007669"/>
    <property type="project" value="TreeGrafter"/>
</dbReference>
<sequence length="216" mass="24338">MEETFTLPRLNEPAPDFVAKTTAGELRLSDLKGKWVVLFSHPADFTPVCSTEFLAFARRQKEFEELGVQLVGLSIDSIHDHLAWLKDLEEMSGVSVNFPVIADLDMKVSKLYGMIHPAASETAAVRAVFIIDPNGILRGMLYYPLTTGRNIDEILRFIRALQFTDRTGLNTPADWQPGNPGIVKPPATLEELKADEAKKGEYAEYKRWYLRLKKAE</sequence>
<dbReference type="GO" id="GO:0042744">
    <property type="term" value="P:hydrogen peroxide catabolic process"/>
    <property type="evidence" value="ECO:0007669"/>
    <property type="project" value="TreeGrafter"/>
</dbReference>
<evidence type="ECO:0000313" key="12">
    <source>
        <dbReference type="EMBL" id="HHM68287.1"/>
    </source>
</evidence>
<comment type="similarity">
    <text evidence="1">Belongs to the peroxiredoxin family. AhpC/Prx1 subfamily.</text>
</comment>
<dbReference type="PROSITE" id="PS51352">
    <property type="entry name" value="THIOREDOXIN_2"/>
    <property type="match status" value="1"/>
</dbReference>
<dbReference type="Pfam" id="PF10417">
    <property type="entry name" value="1-cysPrx_C"/>
    <property type="match status" value="1"/>
</dbReference>
<dbReference type="Pfam" id="PF00578">
    <property type="entry name" value="AhpC-TSA"/>
    <property type="match status" value="1"/>
</dbReference>
<keyword evidence="3 9" id="KW-0575">Peroxidase</keyword>
<comment type="caution">
    <text evidence="9">Lacks conserved residue(s) required for the propagation of feature annotation.</text>
</comment>
<evidence type="ECO:0000256" key="6">
    <source>
        <dbReference type="ARBA" id="ARBA00023284"/>
    </source>
</evidence>
<evidence type="ECO:0000259" key="11">
    <source>
        <dbReference type="PROSITE" id="PS51352"/>
    </source>
</evidence>
<keyword evidence="5 9" id="KW-0560">Oxidoreductase</keyword>
<dbReference type="InterPro" id="IPR024706">
    <property type="entry name" value="Peroxiredoxin_AhpC-typ"/>
</dbReference>
<comment type="subunit">
    <text evidence="9">Homodecamer. Pentamer of dimers that assemble into a ring structure.</text>
</comment>
<dbReference type="EC" id="1.11.1.24" evidence="9"/>
<evidence type="ECO:0000256" key="5">
    <source>
        <dbReference type="ARBA" id="ARBA00023002"/>
    </source>
</evidence>
<feature type="domain" description="Thioredoxin" evidence="11">
    <location>
        <begin position="8"/>
        <end position="163"/>
    </location>
</feature>
<accession>A0A7C5VG45</accession>
<dbReference type="PANTHER" id="PTHR10681:SF128">
    <property type="entry name" value="THIOREDOXIN-DEPENDENT PEROXIDE REDUCTASE, MITOCHONDRIAL"/>
    <property type="match status" value="1"/>
</dbReference>
<dbReference type="InterPro" id="IPR013766">
    <property type="entry name" value="Thioredoxin_domain"/>
</dbReference>
<feature type="binding site" evidence="9">
    <location>
        <position position="126"/>
    </location>
    <ligand>
        <name>substrate</name>
    </ligand>
</feature>
<dbReference type="Gene3D" id="3.40.30.10">
    <property type="entry name" value="Glutaredoxin"/>
    <property type="match status" value="1"/>
</dbReference>
<comment type="catalytic activity">
    <reaction evidence="9">
        <text>a hydroperoxide + [thioredoxin]-dithiol = an alcohol + [thioredoxin]-disulfide + H2O</text>
        <dbReference type="Rhea" id="RHEA:62620"/>
        <dbReference type="Rhea" id="RHEA-COMP:10698"/>
        <dbReference type="Rhea" id="RHEA-COMP:10700"/>
        <dbReference type="ChEBI" id="CHEBI:15377"/>
        <dbReference type="ChEBI" id="CHEBI:29950"/>
        <dbReference type="ChEBI" id="CHEBI:30879"/>
        <dbReference type="ChEBI" id="CHEBI:35924"/>
        <dbReference type="ChEBI" id="CHEBI:50058"/>
        <dbReference type="EC" id="1.11.1.24"/>
    </reaction>
</comment>
<evidence type="ECO:0000256" key="3">
    <source>
        <dbReference type="ARBA" id="ARBA00022559"/>
    </source>
</evidence>
<dbReference type="InterPro" id="IPR019479">
    <property type="entry name" value="Peroxiredoxin_C"/>
</dbReference>
<evidence type="ECO:0000256" key="8">
    <source>
        <dbReference type="ARBA" id="ARBA00037420"/>
    </source>
</evidence>
<evidence type="ECO:0000256" key="10">
    <source>
        <dbReference type="PIRSR" id="PIRSR000239-1"/>
    </source>
</evidence>
<dbReference type="GO" id="GO:0005829">
    <property type="term" value="C:cytosol"/>
    <property type="evidence" value="ECO:0007669"/>
    <property type="project" value="TreeGrafter"/>
</dbReference>
<dbReference type="InterPro" id="IPR050217">
    <property type="entry name" value="Peroxiredoxin"/>
</dbReference>
<dbReference type="NCBIfam" id="NF009668">
    <property type="entry name" value="PRK13189.1"/>
    <property type="match status" value="1"/>
</dbReference>
<feature type="active site" description="Cysteine sulfenic acid (-SOH) intermediate; for peroxidase activity" evidence="10">
    <location>
        <position position="49"/>
    </location>
</feature>
<dbReference type="CDD" id="cd03016">
    <property type="entry name" value="PRX_1cys"/>
    <property type="match status" value="1"/>
</dbReference>
<comment type="miscellaneous">
    <text evidence="9">The active site is a conserved redox-active cysteine residue, the peroxidatic cysteine (C(P)), which makes the nucleophilic attack on the peroxide substrate. The peroxide oxidizes the C(P)-SH to cysteine sulfenic acid (C(P)-SOH), which then reacts with another cysteine residue, the resolving cysteine (C(R)), to form a disulfide bridge. The disulfide is subsequently reduced by an appropriate electron donor to complete the catalytic cycle. In this 1-Cys peroxiredoxin, no C(R) is present and C(P) instead forms a disulfide with a cysteine from another protein or with a small thiol molecule.</text>
</comment>
<evidence type="ECO:0000256" key="9">
    <source>
        <dbReference type="HAMAP-Rule" id="MF_00401"/>
    </source>
</evidence>
<dbReference type="InterPro" id="IPR000866">
    <property type="entry name" value="AhpC/TSA"/>
</dbReference>
<dbReference type="GO" id="GO:0006979">
    <property type="term" value="P:response to oxidative stress"/>
    <property type="evidence" value="ECO:0007669"/>
    <property type="project" value="TreeGrafter"/>
</dbReference>
<comment type="subcellular location">
    <subcellularLocation>
        <location evidence="9">Cytoplasm</location>
    </subcellularLocation>
</comment>
<protein>
    <recommendedName>
        <fullName evidence="9">Peroxiredoxin</fullName>
        <ecNumber evidence="9">1.11.1.24</ecNumber>
    </recommendedName>
    <alternativeName>
        <fullName evidence="9">Thioredoxin-dependent peroxiredoxin</fullName>
    </alternativeName>
</protein>
<evidence type="ECO:0000256" key="4">
    <source>
        <dbReference type="ARBA" id="ARBA00022862"/>
    </source>
</evidence>
<dbReference type="InterPro" id="IPR022915">
    <property type="entry name" value="Peroxiredoxin_TDXH"/>
</dbReference>
<keyword evidence="4 9" id="KW-0049">Antioxidant</keyword>
<evidence type="ECO:0000256" key="2">
    <source>
        <dbReference type="ARBA" id="ARBA00022490"/>
    </source>
</evidence>
<organism evidence="12">
    <name type="scientific">Thermus caliditerrae</name>
    <dbReference type="NCBI Taxonomy" id="1330700"/>
    <lineage>
        <taxon>Bacteria</taxon>
        <taxon>Thermotogati</taxon>
        <taxon>Deinococcota</taxon>
        <taxon>Deinococci</taxon>
        <taxon>Thermales</taxon>
        <taxon>Thermaceae</taxon>
        <taxon>Thermus</taxon>
    </lineage>
</organism>
<dbReference type="HAMAP" id="MF_00401">
    <property type="entry name" value="Peroxiredoxin"/>
    <property type="match status" value="1"/>
</dbReference>
<comment type="caution">
    <text evidence="12">The sequence shown here is derived from an EMBL/GenBank/DDBJ whole genome shotgun (WGS) entry which is preliminary data.</text>
</comment>
<comment type="similarity">
    <text evidence="7 9">Belongs to the peroxiredoxin family. Prx6 subfamily.</text>
</comment>
<name>A0A7C5VG45_9DEIN</name>
<gene>
    <name evidence="12" type="ORF">ENM28_06235</name>
</gene>
<dbReference type="PANTHER" id="PTHR10681">
    <property type="entry name" value="THIOREDOXIN PEROXIDASE"/>
    <property type="match status" value="1"/>
</dbReference>
<dbReference type="GO" id="GO:0045454">
    <property type="term" value="P:cell redox homeostasis"/>
    <property type="evidence" value="ECO:0007669"/>
    <property type="project" value="TreeGrafter"/>
</dbReference>
<dbReference type="InterPro" id="IPR036249">
    <property type="entry name" value="Thioredoxin-like_sf"/>
</dbReference>
<keyword evidence="6 9" id="KW-0676">Redox-active center</keyword>
<reference evidence="12" key="1">
    <citation type="journal article" date="2020" name="mSystems">
        <title>Genome- and Community-Level Interaction Insights into Carbon Utilization and Element Cycling Functions of Hydrothermarchaeota in Hydrothermal Sediment.</title>
        <authorList>
            <person name="Zhou Z."/>
            <person name="Liu Y."/>
            <person name="Xu W."/>
            <person name="Pan J."/>
            <person name="Luo Z.H."/>
            <person name="Li M."/>
        </authorList>
    </citation>
    <scope>NUCLEOTIDE SEQUENCE [LARGE SCALE GENOMIC DNA]</scope>
    <source>
        <strain evidence="12">SpSt-1071</strain>
    </source>
</reference>
<dbReference type="EMBL" id="DRXE01000228">
    <property type="protein sequence ID" value="HHM68287.1"/>
    <property type="molecule type" value="Genomic_DNA"/>
</dbReference>
<dbReference type="PIRSF" id="PIRSF000239">
    <property type="entry name" value="AHPC"/>
    <property type="match status" value="1"/>
</dbReference>
<dbReference type="AlphaFoldDB" id="A0A7C5VG45"/>
<comment type="function">
    <text evidence="8 9">Thiol-specific peroxidase that catalyzes the reduction of hydrogen peroxide and organic hydroperoxides to water and alcohols, respectively. Plays a role in cell protection against oxidative stress by detoxifying peroxides.</text>
</comment>
<dbReference type="InterPro" id="IPR045020">
    <property type="entry name" value="PRX_1cys"/>
</dbReference>
<feature type="active site" description="Cysteine sulfenic acid (-SOH) intermediate" evidence="9">
    <location>
        <position position="49"/>
    </location>
</feature>
<evidence type="ECO:0000256" key="1">
    <source>
        <dbReference type="ARBA" id="ARBA00009796"/>
    </source>
</evidence>
<keyword evidence="2 9" id="KW-0963">Cytoplasm</keyword>
<evidence type="ECO:0000256" key="7">
    <source>
        <dbReference type="ARBA" id="ARBA00025719"/>
    </source>
</evidence>
<dbReference type="GO" id="GO:0008379">
    <property type="term" value="F:thioredoxin peroxidase activity"/>
    <property type="evidence" value="ECO:0007669"/>
    <property type="project" value="TreeGrafter"/>
</dbReference>
<dbReference type="SUPFAM" id="SSF52833">
    <property type="entry name" value="Thioredoxin-like"/>
    <property type="match status" value="1"/>
</dbReference>
<proteinExistence type="inferred from homology"/>